<dbReference type="STRING" id="1913578.LPB140_03650"/>
<sequence length="462" mass="47574">MIFCTAATISALSASQIGAQQAPSRGERGPQRAGGQPSDAMLQACTAKKAEESCVVNNADGSNQTGFCHAPEGKPLACVPAQGDNRGGGPEGQSMGQGQGRGPDQGQGPGAGAGPQGRGPGGGGGAGGPPMGENNSGTPIPSTKAYTIGVLCNYEVNKKNDQIGLTSIAKWNCDRGQRLLTANAVPDHEIGAFPNPANPNKISQQNVHFVVTTSPIAYSGPGGRVKEPVMGLNGVKFDPGTGGSCSDDITNPEQCPLGPGGGGRWNIEALGQDIFDFGEDMNNAHVQPTGAYHYHGVPNGMLSQKAKAGEEMALIGWAADGFPVYARFGYPGANMMLGTLKMMRTSYQLKQNPDTGRPSTAIIPMGAFMQDWEYVEGLGDLDQCNGRFGVTPEFPQGIYHYYATDAYPYIQRCVKGSIDSQPEVRRQGGGQGEGQGKGKRGGERGGRGGGGGGRGGGGGPGQ</sequence>
<dbReference type="RefSeq" id="WP_072558708.1">
    <property type="nucleotide sequence ID" value="NZ_CP018154.1"/>
</dbReference>
<dbReference type="EMBL" id="CP018154">
    <property type="protein sequence ID" value="APG62060.1"/>
    <property type="molecule type" value="Genomic_DNA"/>
</dbReference>
<gene>
    <name evidence="3" type="ORF">LPB140_03650</name>
</gene>
<dbReference type="InterPro" id="IPR025924">
    <property type="entry name" value="YHYH_dom"/>
</dbReference>
<name>A0A1L3JA98_9SPHN</name>
<feature type="compositionally biased region" description="Gly residues" evidence="1">
    <location>
        <begin position="447"/>
        <end position="462"/>
    </location>
</feature>
<dbReference type="AlphaFoldDB" id="A0A1L3JA98"/>
<protein>
    <recommendedName>
        <fullName evidence="2">YHYH domain-containing protein</fullName>
    </recommendedName>
</protein>
<dbReference type="KEGG" id="sphl:LPB140_03650"/>
<feature type="region of interest" description="Disordered" evidence="1">
    <location>
        <begin position="15"/>
        <end position="42"/>
    </location>
</feature>
<accession>A0A1L3JA98</accession>
<organism evidence="3 4">
    <name type="scientific">Sphingorhabdus lutea</name>
    <dbReference type="NCBI Taxonomy" id="1913578"/>
    <lineage>
        <taxon>Bacteria</taxon>
        <taxon>Pseudomonadati</taxon>
        <taxon>Pseudomonadota</taxon>
        <taxon>Alphaproteobacteria</taxon>
        <taxon>Sphingomonadales</taxon>
        <taxon>Sphingomonadaceae</taxon>
        <taxon>Sphingorhabdus</taxon>
    </lineage>
</organism>
<feature type="region of interest" description="Disordered" evidence="1">
    <location>
        <begin position="79"/>
        <end position="140"/>
    </location>
</feature>
<evidence type="ECO:0000256" key="1">
    <source>
        <dbReference type="SAM" id="MobiDB-lite"/>
    </source>
</evidence>
<reference evidence="3 4" key="1">
    <citation type="submission" date="2016-11" db="EMBL/GenBank/DDBJ databases">
        <title>Sphingorhabdus sp. LPB0140, isolated from marine environment.</title>
        <authorList>
            <person name="Kim E."/>
            <person name="Yi H."/>
        </authorList>
    </citation>
    <scope>NUCLEOTIDE SEQUENCE [LARGE SCALE GENOMIC DNA]</scope>
    <source>
        <strain evidence="3 4">LPB0140</strain>
    </source>
</reference>
<feature type="compositionally biased region" description="Gly residues" evidence="1">
    <location>
        <begin position="85"/>
        <end position="130"/>
    </location>
</feature>
<feature type="domain" description="YHYH" evidence="2">
    <location>
        <begin position="230"/>
        <end position="416"/>
    </location>
</feature>
<evidence type="ECO:0000313" key="3">
    <source>
        <dbReference type="EMBL" id="APG62060.1"/>
    </source>
</evidence>
<keyword evidence="4" id="KW-1185">Reference proteome</keyword>
<evidence type="ECO:0000313" key="4">
    <source>
        <dbReference type="Proteomes" id="UP000242561"/>
    </source>
</evidence>
<evidence type="ECO:0000259" key="2">
    <source>
        <dbReference type="Pfam" id="PF14240"/>
    </source>
</evidence>
<proteinExistence type="predicted"/>
<dbReference type="Proteomes" id="UP000242561">
    <property type="component" value="Chromosome"/>
</dbReference>
<dbReference type="Pfam" id="PF14240">
    <property type="entry name" value="YHYH"/>
    <property type="match status" value="1"/>
</dbReference>
<feature type="region of interest" description="Disordered" evidence="1">
    <location>
        <begin position="421"/>
        <end position="462"/>
    </location>
</feature>